<proteinExistence type="predicted"/>
<gene>
    <name evidence="1" type="ORF">SAMN02910265_00666</name>
</gene>
<dbReference type="AlphaFoldDB" id="A0A1H6I7V9"/>
<organism evidence="1 2">
    <name type="scientific">Ruminococcus flavefaciens</name>
    <dbReference type="NCBI Taxonomy" id="1265"/>
    <lineage>
        <taxon>Bacteria</taxon>
        <taxon>Bacillati</taxon>
        <taxon>Bacillota</taxon>
        <taxon>Clostridia</taxon>
        <taxon>Eubacteriales</taxon>
        <taxon>Oscillospiraceae</taxon>
        <taxon>Ruminococcus</taxon>
    </lineage>
</organism>
<evidence type="ECO:0000313" key="1">
    <source>
        <dbReference type="EMBL" id="SEH44793.1"/>
    </source>
</evidence>
<evidence type="ECO:0008006" key="3">
    <source>
        <dbReference type="Google" id="ProtNLM"/>
    </source>
</evidence>
<accession>A0A1H6I7V9</accession>
<name>A0A1H6I7V9_RUMFL</name>
<protein>
    <recommendedName>
        <fullName evidence="3">Vacuolar-type H+-ATPase subunit H</fullName>
    </recommendedName>
</protein>
<reference evidence="1 2" key="1">
    <citation type="submission" date="2016-10" db="EMBL/GenBank/DDBJ databases">
        <authorList>
            <person name="de Groot N.N."/>
        </authorList>
    </citation>
    <scope>NUCLEOTIDE SEQUENCE [LARGE SCALE GENOMIC DNA]</scope>
    <source>
        <strain evidence="1 2">YAD2003</strain>
    </source>
</reference>
<dbReference type="RefSeq" id="WP_074714486.1">
    <property type="nucleotide sequence ID" value="NZ_FNWV01000002.1"/>
</dbReference>
<dbReference type="OrthoDB" id="1955518at2"/>
<sequence>MSIDEILEEMDELLDKASSVPFVSHKKVIDGERMRELINDVRLNMPHELKEAKKIEFDCQRILNEAKLNAESIIRKAEERAAQIVSREAIVTEAKKKALDMLTKAQTAAKNLQQNAATSVAKMLNDTENYYSRNLQSIKTVKSKLSSTVSAGLSMNGIDKKNGLQ</sequence>
<evidence type="ECO:0000313" key="2">
    <source>
        <dbReference type="Proteomes" id="UP000183190"/>
    </source>
</evidence>
<dbReference type="EMBL" id="FNWV01000002">
    <property type="protein sequence ID" value="SEH44793.1"/>
    <property type="molecule type" value="Genomic_DNA"/>
</dbReference>
<dbReference type="Proteomes" id="UP000183190">
    <property type="component" value="Unassembled WGS sequence"/>
</dbReference>